<dbReference type="STRING" id="157072.A0A024U188"/>
<dbReference type="GeneID" id="20084644"/>
<keyword evidence="2" id="KW-0472">Membrane</keyword>
<dbReference type="InterPro" id="IPR005322">
    <property type="entry name" value="Peptidase_C69"/>
</dbReference>
<dbReference type="GO" id="GO:0070004">
    <property type="term" value="F:cysteine-type exopeptidase activity"/>
    <property type="evidence" value="ECO:0007669"/>
    <property type="project" value="InterPro"/>
</dbReference>
<accession>A0A024U188</accession>
<dbReference type="RefSeq" id="XP_008871221.1">
    <property type="nucleotide sequence ID" value="XM_008872999.1"/>
</dbReference>
<dbReference type="VEuPathDB" id="FungiDB:H310_07594"/>
<sequence>MASSNLEPMKPMNLRVAAAVFGLTACVASACTMIAVGKHATVDGSTMVTHNDDAGSDTADLRLVVVPAKKYHHHHSDRQRPVYRIQGGYPRVVAPERSPQYVAKSGENVSTPLGYIKEVESTYSYIAQEYAIVNEVQLSIGESTCSARTTGWPKSIPGGRAVFGIGELTSVAMERCDTARCAIKLMGSLAEEHGFYSEYGGTPDAPGYDSEALGITDRYGEVWVFHILAGVGGKGGAIWAAQRVPDNHIAVVANHFTIATMNLTDSDWYLASPDVISTAIDQGWYTPKINDSYVDFSFKAAYAKPPTVSPLLFADGRTWRIYSTFAASQNVSATFGYMDTYPDYPFSLPVDHLVSIEALTTLLRDQYQGTQYDLTTGLAAGPFDSPLRYSGFTTGVHGAWMNPISVHRTLYSYVVQAKLPSQVTTSTNLETESSEVALHTNHGDDALLGILWFGQSAPHGTVYLPFSCAQTALPDSFHDLAGYQGEFALESAWWAFNLVNNWRALRYNAISVDVTKFIHQYQNEAFALVQYRDARDKGLHHGDLNALHNGFASRVVADRWKLAWKLISKYSDGYVTPDKEGAMQAPGYPAWWLNQTNYVQWGKSDPQGVVVPPHMHYAQHHAETTDKKIAGGLVVPLLGGFVLGYAAHVVYQGHRRYQYRALP</sequence>
<evidence type="ECO:0000256" key="1">
    <source>
        <dbReference type="ARBA" id="ARBA00005705"/>
    </source>
</evidence>
<dbReference type="AlphaFoldDB" id="A0A024U188"/>
<organism evidence="3">
    <name type="scientific">Aphanomyces invadans</name>
    <dbReference type="NCBI Taxonomy" id="157072"/>
    <lineage>
        <taxon>Eukaryota</taxon>
        <taxon>Sar</taxon>
        <taxon>Stramenopiles</taxon>
        <taxon>Oomycota</taxon>
        <taxon>Saprolegniomycetes</taxon>
        <taxon>Saprolegniales</taxon>
        <taxon>Verrucalvaceae</taxon>
        <taxon>Aphanomyces</taxon>
    </lineage>
</organism>
<dbReference type="GO" id="GO:0016805">
    <property type="term" value="F:dipeptidase activity"/>
    <property type="evidence" value="ECO:0007669"/>
    <property type="project" value="InterPro"/>
</dbReference>
<comment type="similarity">
    <text evidence="1">Belongs to the peptidase C69 family. Secernin subfamily.</text>
</comment>
<dbReference type="Pfam" id="PF03577">
    <property type="entry name" value="Peptidase_C69"/>
    <property type="match status" value="1"/>
</dbReference>
<feature type="transmembrane region" description="Helical" evidence="2">
    <location>
        <begin position="629"/>
        <end position="651"/>
    </location>
</feature>
<protein>
    <recommendedName>
        <fullName evidence="4">Peptidase</fullName>
    </recommendedName>
</protein>
<name>A0A024U188_9STRA</name>
<evidence type="ECO:0000313" key="3">
    <source>
        <dbReference type="EMBL" id="ETW00196.1"/>
    </source>
</evidence>
<evidence type="ECO:0008006" key="4">
    <source>
        <dbReference type="Google" id="ProtNLM"/>
    </source>
</evidence>
<dbReference type="PANTHER" id="PTHR12994">
    <property type="entry name" value="SECERNIN"/>
    <property type="match status" value="1"/>
</dbReference>
<dbReference type="PANTHER" id="PTHR12994:SF17">
    <property type="entry name" value="LD30995P"/>
    <property type="match status" value="1"/>
</dbReference>
<proteinExistence type="inferred from homology"/>
<evidence type="ECO:0000256" key="2">
    <source>
        <dbReference type="SAM" id="Phobius"/>
    </source>
</evidence>
<keyword evidence="2" id="KW-1133">Transmembrane helix</keyword>
<dbReference type="EMBL" id="KI913965">
    <property type="protein sequence ID" value="ETW00196.1"/>
    <property type="molecule type" value="Genomic_DNA"/>
</dbReference>
<dbReference type="GO" id="GO:0006508">
    <property type="term" value="P:proteolysis"/>
    <property type="evidence" value="ECO:0007669"/>
    <property type="project" value="InterPro"/>
</dbReference>
<keyword evidence="2" id="KW-0812">Transmembrane</keyword>
<reference evidence="3" key="1">
    <citation type="submission" date="2013-12" db="EMBL/GenBank/DDBJ databases">
        <title>The Genome Sequence of Aphanomyces invadans NJM9701.</title>
        <authorList>
            <consortium name="The Broad Institute Genomics Platform"/>
            <person name="Russ C."/>
            <person name="Tyler B."/>
            <person name="van West P."/>
            <person name="Dieguez-Uribeondo J."/>
            <person name="Young S.K."/>
            <person name="Zeng Q."/>
            <person name="Gargeya S."/>
            <person name="Fitzgerald M."/>
            <person name="Abouelleil A."/>
            <person name="Alvarado L."/>
            <person name="Chapman S.B."/>
            <person name="Gainer-Dewar J."/>
            <person name="Goldberg J."/>
            <person name="Griggs A."/>
            <person name="Gujja S."/>
            <person name="Hansen M."/>
            <person name="Howarth C."/>
            <person name="Imamovic A."/>
            <person name="Ireland A."/>
            <person name="Larimer J."/>
            <person name="McCowan C."/>
            <person name="Murphy C."/>
            <person name="Pearson M."/>
            <person name="Poon T.W."/>
            <person name="Priest M."/>
            <person name="Roberts A."/>
            <person name="Saif S."/>
            <person name="Shea T."/>
            <person name="Sykes S."/>
            <person name="Wortman J."/>
            <person name="Nusbaum C."/>
            <person name="Birren B."/>
        </authorList>
    </citation>
    <scope>NUCLEOTIDE SEQUENCE [LARGE SCALE GENOMIC DNA]</scope>
    <source>
        <strain evidence="3">NJM9701</strain>
    </source>
</reference>
<gene>
    <name evidence="3" type="ORF">H310_07594</name>
</gene>
<dbReference type="OrthoDB" id="5175656at2759"/>
<dbReference type="eggNOG" id="ENOG502QR8T">
    <property type="taxonomic scope" value="Eukaryota"/>
</dbReference>